<dbReference type="EMBL" id="UYRU01065875">
    <property type="protein sequence ID" value="VDN16451.1"/>
    <property type="molecule type" value="Genomic_DNA"/>
</dbReference>
<accession>A0A3P7MEY4</accession>
<dbReference type="AlphaFoldDB" id="A0A3P7MEY4"/>
<reference evidence="1 2" key="1">
    <citation type="submission" date="2018-11" db="EMBL/GenBank/DDBJ databases">
        <authorList>
            <consortium name="Pathogen Informatics"/>
        </authorList>
    </citation>
    <scope>NUCLEOTIDE SEQUENCE [LARGE SCALE GENOMIC DNA]</scope>
</reference>
<dbReference type="OrthoDB" id="10034530at2759"/>
<organism evidence="1 2">
    <name type="scientific">Dibothriocephalus latus</name>
    <name type="common">Fish tapeworm</name>
    <name type="synonym">Diphyllobothrium latum</name>
    <dbReference type="NCBI Taxonomy" id="60516"/>
    <lineage>
        <taxon>Eukaryota</taxon>
        <taxon>Metazoa</taxon>
        <taxon>Spiralia</taxon>
        <taxon>Lophotrochozoa</taxon>
        <taxon>Platyhelminthes</taxon>
        <taxon>Cestoda</taxon>
        <taxon>Eucestoda</taxon>
        <taxon>Diphyllobothriidea</taxon>
        <taxon>Diphyllobothriidae</taxon>
        <taxon>Dibothriocephalus</taxon>
    </lineage>
</organism>
<name>A0A3P7MEY4_DIBLA</name>
<dbReference type="Proteomes" id="UP000281553">
    <property type="component" value="Unassembled WGS sequence"/>
</dbReference>
<dbReference type="InterPro" id="IPR013320">
    <property type="entry name" value="ConA-like_dom_sf"/>
</dbReference>
<evidence type="ECO:0000313" key="1">
    <source>
        <dbReference type="EMBL" id="VDN16451.1"/>
    </source>
</evidence>
<evidence type="ECO:0000313" key="2">
    <source>
        <dbReference type="Proteomes" id="UP000281553"/>
    </source>
</evidence>
<protein>
    <submittedName>
        <fullName evidence="1">Uncharacterized protein</fullName>
    </submittedName>
</protein>
<dbReference type="SUPFAM" id="SSF49899">
    <property type="entry name" value="Concanavalin A-like lectins/glucanases"/>
    <property type="match status" value="1"/>
</dbReference>
<proteinExistence type="predicted"/>
<sequence>MNGELLSTGGTGVCEIGHNSPAPVTGLLYPRIVIGQNINLCVTDIAVAEEEPDATGGQMPEINLLQTCYEDTDFVFSLEGSEPNFLNVPEMASLLSSFNSSLPERPGTGCVTGPDSRCEMFTISFWLKIAGRDGTHHELHTSEDELLVLSTGPPKFIGLAVYVQYSDAPGRLHLIVEYREEQTMSRIFQLDVFEVEAWTNLGIVYVADTERSEATLEVYKDGKQLVSTSQPIPTFSLHLAANPTPGIYIGAAVRTMPNMSEVKVASGSISSLGT</sequence>
<keyword evidence="2" id="KW-1185">Reference proteome</keyword>
<gene>
    <name evidence="1" type="ORF">DILT_LOCUS12282</name>
</gene>